<proteinExistence type="predicted"/>
<gene>
    <name evidence="2" type="ORF">M6B38_235100</name>
</gene>
<organism evidence="2 3">
    <name type="scientific">Iris pallida</name>
    <name type="common">Sweet iris</name>
    <dbReference type="NCBI Taxonomy" id="29817"/>
    <lineage>
        <taxon>Eukaryota</taxon>
        <taxon>Viridiplantae</taxon>
        <taxon>Streptophyta</taxon>
        <taxon>Embryophyta</taxon>
        <taxon>Tracheophyta</taxon>
        <taxon>Spermatophyta</taxon>
        <taxon>Magnoliopsida</taxon>
        <taxon>Liliopsida</taxon>
        <taxon>Asparagales</taxon>
        <taxon>Iridaceae</taxon>
        <taxon>Iridoideae</taxon>
        <taxon>Irideae</taxon>
        <taxon>Iris</taxon>
    </lineage>
</organism>
<evidence type="ECO:0000313" key="2">
    <source>
        <dbReference type="EMBL" id="KAJ6793763.1"/>
    </source>
</evidence>
<reference evidence="2" key="2">
    <citation type="submission" date="2023-04" db="EMBL/GenBank/DDBJ databases">
        <authorList>
            <person name="Bruccoleri R.E."/>
            <person name="Oakeley E.J."/>
            <person name="Faust A.-M."/>
            <person name="Dessus-Babus S."/>
            <person name="Altorfer M."/>
            <person name="Burckhardt D."/>
            <person name="Oertli M."/>
            <person name="Naumann U."/>
            <person name="Petersen F."/>
            <person name="Wong J."/>
        </authorList>
    </citation>
    <scope>NUCLEOTIDE SEQUENCE</scope>
    <source>
        <strain evidence="2">GSM-AAB239-AS_SAM_17_03QT</strain>
        <tissue evidence="2">Leaf</tissue>
    </source>
</reference>
<comment type="caution">
    <text evidence="2">The sequence shown here is derived from an EMBL/GenBank/DDBJ whole genome shotgun (WGS) entry which is preliminary data.</text>
</comment>
<dbReference type="PANTHER" id="PTHR31903">
    <property type="entry name" value="F12F1.11-RELATED"/>
    <property type="match status" value="1"/>
</dbReference>
<reference evidence="2" key="1">
    <citation type="journal article" date="2023" name="GigaByte">
        <title>Genome assembly of the bearded iris, Iris pallida Lam.</title>
        <authorList>
            <person name="Bruccoleri R.E."/>
            <person name="Oakeley E.J."/>
            <person name="Faust A.M.E."/>
            <person name="Altorfer M."/>
            <person name="Dessus-Babus S."/>
            <person name="Burckhardt D."/>
            <person name="Oertli M."/>
            <person name="Naumann U."/>
            <person name="Petersen F."/>
            <person name="Wong J."/>
        </authorList>
    </citation>
    <scope>NUCLEOTIDE SEQUENCE</scope>
    <source>
        <strain evidence="2">GSM-AAB239-AS_SAM_17_03QT</strain>
    </source>
</reference>
<name>A0AAX6DPP3_IRIPA</name>
<dbReference type="EMBL" id="JANAVB010042738">
    <property type="protein sequence ID" value="KAJ6793763.1"/>
    <property type="molecule type" value="Genomic_DNA"/>
</dbReference>
<accession>A0AAX6DPP3</accession>
<feature type="compositionally biased region" description="Basic residues" evidence="1">
    <location>
        <begin position="119"/>
        <end position="129"/>
    </location>
</feature>
<evidence type="ECO:0000256" key="1">
    <source>
        <dbReference type="SAM" id="MobiDB-lite"/>
    </source>
</evidence>
<dbReference type="Proteomes" id="UP001140949">
    <property type="component" value="Unassembled WGS sequence"/>
</dbReference>
<keyword evidence="3" id="KW-1185">Reference proteome</keyword>
<sequence length="220" mass="24466">MKNLYTKSKGKIHPSPSSATDGDVVSVLKLLPAAILALTAALGFEDKEVVAYLMLRSINGPVAAAEDRKRLRHRPMFDCGCFDCYTSFWSRWDCSPDRETIHMAIEGFEEHLASTERKGKGKRKERREKKRDCRKKEVEKEEAPVEGPVEGPAEESKGLVGEVNASECSLTEVTKAEEEMEAATESEVASPAVSGGERRGWPDVMGMFNSRLWNLWSPGM</sequence>
<feature type="region of interest" description="Disordered" evidence="1">
    <location>
        <begin position="113"/>
        <end position="200"/>
    </location>
</feature>
<evidence type="ECO:0000313" key="3">
    <source>
        <dbReference type="Proteomes" id="UP001140949"/>
    </source>
</evidence>
<dbReference type="PANTHER" id="PTHR31903:SF4">
    <property type="entry name" value="OS11G0490300 PROTEIN"/>
    <property type="match status" value="1"/>
</dbReference>
<protein>
    <submittedName>
        <fullName evidence="2">Proline-rich protein 12</fullName>
    </submittedName>
</protein>
<feature type="compositionally biased region" description="Basic and acidic residues" evidence="1">
    <location>
        <begin position="130"/>
        <end position="143"/>
    </location>
</feature>
<dbReference type="AlphaFoldDB" id="A0AAX6DPP3"/>